<accession>A0ABN7NY90</accession>
<feature type="region of interest" description="Disordered" evidence="1">
    <location>
        <begin position="122"/>
        <end position="144"/>
    </location>
</feature>
<sequence length="201" mass="22946">MSSEDDLGLIPTKCSRLRSGGASSFQSIVYETHKSSKKRALSQANPTEPGAQKDVIDMKRVRYEVFKFAMSGYNPEKKEEAKVNLAIKLGAKPPKNKYYNYKELKKMKEDKEKESIDRLKLIKAGKDSKGKSNDKGLKRLTHRKRRAEKSGILDPYGKGIDPGTLILEKKGEIWRVMMEGEMSLDRQCWGELVRKHPTRQV</sequence>
<dbReference type="EMBL" id="CAJPIN010006607">
    <property type="protein sequence ID" value="CAG2058095.1"/>
    <property type="molecule type" value="Genomic_DNA"/>
</dbReference>
<evidence type="ECO:0000256" key="1">
    <source>
        <dbReference type="SAM" id="MobiDB-lite"/>
    </source>
</evidence>
<reference evidence="2" key="1">
    <citation type="submission" date="2021-03" db="EMBL/GenBank/DDBJ databases">
        <authorList>
            <person name="Tran Van P."/>
        </authorList>
    </citation>
    <scope>NUCLEOTIDE SEQUENCE</scope>
</reference>
<evidence type="ECO:0000313" key="2">
    <source>
        <dbReference type="EMBL" id="CAG2058095.1"/>
    </source>
</evidence>
<gene>
    <name evidence="2" type="ORF">TPAB3V08_LOCUS5069</name>
</gene>
<dbReference type="Proteomes" id="UP001153148">
    <property type="component" value="Unassembled WGS sequence"/>
</dbReference>
<dbReference type="PANTHER" id="PTHR28366">
    <property type="entry name" value="CHROMOSOME 1 OPEN READING FRAME 131"/>
    <property type="match status" value="1"/>
</dbReference>
<comment type="caution">
    <text evidence="2">The sequence shown here is derived from an EMBL/GenBank/DDBJ whole genome shotgun (WGS) entry which is preliminary data.</text>
</comment>
<dbReference type="Pfam" id="PF15375">
    <property type="entry name" value="FSAF1"/>
    <property type="match status" value="1"/>
</dbReference>
<keyword evidence="3" id="KW-1185">Reference proteome</keyword>
<evidence type="ECO:0000313" key="3">
    <source>
        <dbReference type="Proteomes" id="UP001153148"/>
    </source>
</evidence>
<organism evidence="2 3">
    <name type="scientific">Timema podura</name>
    <name type="common">Walking stick</name>
    <dbReference type="NCBI Taxonomy" id="61482"/>
    <lineage>
        <taxon>Eukaryota</taxon>
        <taxon>Metazoa</taxon>
        <taxon>Ecdysozoa</taxon>
        <taxon>Arthropoda</taxon>
        <taxon>Hexapoda</taxon>
        <taxon>Insecta</taxon>
        <taxon>Pterygota</taxon>
        <taxon>Neoptera</taxon>
        <taxon>Polyneoptera</taxon>
        <taxon>Phasmatodea</taxon>
        <taxon>Timematodea</taxon>
        <taxon>Timematoidea</taxon>
        <taxon>Timematidae</taxon>
        <taxon>Timema</taxon>
    </lineage>
</organism>
<dbReference type="InterPro" id="IPR052852">
    <property type="entry name" value="SSU_Processome_Comp"/>
</dbReference>
<protein>
    <submittedName>
        <fullName evidence="2">Uncharacterized protein</fullName>
    </submittedName>
</protein>
<dbReference type="PANTHER" id="PTHR28366:SF1">
    <property type="entry name" value="CHROMOSOME 1 OPEN READING FRAME 131"/>
    <property type="match status" value="1"/>
</dbReference>
<feature type="compositionally biased region" description="Basic and acidic residues" evidence="1">
    <location>
        <begin position="122"/>
        <end position="137"/>
    </location>
</feature>
<dbReference type="InterPro" id="IPR027973">
    <property type="entry name" value="FSAF1-like"/>
</dbReference>
<proteinExistence type="predicted"/>
<name>A0ABN7NY90_TIMPD</name>